<feature type="non-terminal residue" evidence="1">
    <location>
        <position position="1"/>
    </location>
</feature>
<dbReference type="Proteomes" id="UP000824890">
    <property type="component" value="Unassembled WGS sequence"/>
</dbReference>
<gene>
    <name evidence="1" type="ORF">HID58_014934</name>
</gene>
<comment type="caution">
    <text evidence="1">The sequence shown here is derived from an EMBL/GenBank/DDBJ whole genome shotgun (WGS) entry which is preliminary data.</text>
</comment>
<organism evidence="1 2">
    <name type="scientific">Brassica napus</name>
    <name type="common">Rape</name>
    <dbReference type="NCBI Taxonomy" id="3708"/>
    <lineage>
        <taxon>Eukaryota</taxon>
        <taxon>Viridiplantae</taxon>
        <taxon>Streptophyta</taxon>
        <taxon>Embryophyta</taxon>
        <taxon>Tracheophyta</taxon>
        <taxon>Spermatophyta</taxon>
        <taxon>Magnoliopsida</taxon>
        <taxon>eudicotyledons</taxon>
        <taxon>Gunneridae</taxon>
        <taxon>Pentapetalae</taxon>
        <taxon>rosids</taxon>
        <taxon>malvids</taxon>
        <taxon>Brassicales</taxon>
        <taxon>Brassicaceae</taxon>
        <taxon>Brassiceae</taxon>
        <taxon>Brassica</taxon>
    </lineage>
</organism>
<protein>
    <submittedName>
        <fullName evidence="1">Uncharacterized protein</fullName>
    </submittedName>
</protein>
<sequence length="184" mass="19994">LIIHVRRASRADPSRVDHSLWTVEILVRIAFPTLLPLNSSSYADGDQVCPTPRVKLYVEEIRFGETKPSSSSFKAARKARCKAEKGDGERKVDVSVSSNPIKYRGIDDGGAKVLRGGDKGFFGPHSDSYRAAIRLKGHNAQTNFLTPPPPPSLGETPVIDLQTVSGCDSGNQSLCSLTSVLRFN</sequence>
<reference evidence="1 2" key="1">
    <citation type="submission" date="2021-05" db="EMBL/GenBank/DDBJ databases">
        <title>Genome Assembly of Synthetic Allotetraploid Brassica napus Reveals Homoeologous Exchanges between Subgenomes.</title>
        <authorList>
            <person name="Davis J.T."/>
        </authorList>
    </citation>
    <scope>NUCLEOTIDE SEQUENCE [LARGE SCALE GENOMIC DNA]</scope>
    <source>
        <strain evidence="2">cv. Da-Ae</strain>
        <tissue evidence="1">Seedling</tissue>
    </source>
</reference>
<feature type="non-terminal residue" evidence="1">
    <location>
        <position position="184"/>
    </location>
</feature>
<dbReference type="EMBL" id="JAGKQM010000004">
    <property type="protein sequence ID" value="KAH0929207.1"/>
    <property type="molecule type" value="Genomic_DNA"/>
</dbReference>
<evidence type="ECO:0000313" key="1">
    <source>
        <dbReference type="EMBL" id="KAH0929207.1"/>
    </source>
</evidence>
<keyword evidence="2" id="KW-1185">Reference proteome</keyword>
<proteinExistence type="predicted"/>
<evidence type="ECO:0000313" key="2">
    <source>
        <dbReference type="Proteomes" id="UP000824890"/>
    </source>
</evidence>
<name>A0ABQ8DIP5_BRANA</name>
<accession>A0ABQ8DIP5</accession>